<dbReference type="InterPro" id="IPR036873">
    <property type="entry name" value="Rhodanese-like_dom_sf"/>
</dbReference>
<evidence type="ECO:0000313" key="6">
    <source>
        <dbReference type="EMBL" id="GAA4391170.1"/>
    </source>
</evidence>
<dbReference type="InterPro" id="IPR011008">
    <property type="entry name" value="Dimeric_a/b-barrel"/>
</dbReference>
<dbReference type="InterPro" id="IPR045078">
    <property type="entry name" value="TST/MPST-like"/>
</dbReference>
<evidence type="ECO:0008006" key="8">
    <source>
        <dbReference type="Google" id="ProtNLM"/>
    </source>
</evidence>
<feature type="domain" description="Rhodanese" evidence="4">
    <location>
        <begin position="204"/>
        <end position="292"/>
    </location>
</feature>
<dbReference type="SMART" id="SM00450">
    <property type="entry name" value="RHOD"/>
    <property type="match status" value="2"/>
</dbReference>
<dbReference type="Gene3D" id="3.40.250.10">
    <property type="entry name" value="Rhodanese-like domain"/>
    <property type="match status" value="2"/>
</dbReference>
<feature type="compositionally biased region" description="Basic and acidic residues" evidence="3">
    <location>
        <begin position="304"/>
        <end position="319"/>
    </location>
</feature>
<dbReference type="Proteomes" id="UP001500642">
    <property type="component" value="Unassembled WGS sequence"/>
</dbReference>
<evidence type="ECO:0000256" key="2">
    <source>
        <dbReference type="ARBA" id="ARBA00022737"/>
    </source>
</evidence>
<sequence length="432" mass="46713">MGAAPLPPESALPGMLVDVDWLADHLDDPQVLVVDVTAFLLRTDTGVRAESGAGAFRAGHIPGAVFADLVDTFTTSEPVRFTALSSPAFARAAGGLGIDADVDVVVYDHGESEWATRLWWNLRLEGHDRVALLDGGLPAWRAAGHPLGTGDAQPVPRTFTARRRPELLADAAAVESATGAGVPVVNALDPDAYSGRTRPYGRPGHIPGSTNAFFRELYDEDRDHRLVPAEQARAVLAPTGILDSAAAPIAYCGGGIAATLVAFSAARLGRPDVAVYDGSMTEWVAQGRPLETTPDRPAPPRTLVRPDTRYDPHQHRDRPDTTGGIMYFIVVKFRVKPEAAEAWPEIVRDFTEATRAEPGNLWFDWSRSLEDPHEYVLVEAFADDDAAAAHVGSAHFATMREEFPQHLQSTPRIISRKIEGEGWDAMGELQVD</sequence>
<dbReference type="Pfam" id="PF03992">
    <property type="entry name" value="ABM"/>
    <property type="match status" value="1"/>
</dbReference>
<reference evidence="7" key="1">
    <citation type="journal article" date="2019" name="Int. J. Syst. Evol. Microbiol.">
        <title>The Global Catalogue of Microorganisms (GCM) 10K type strain sequencing project: providing services to taxonomists for standard genome sequencing and annotation.</title>
        <authorList>
            <consortium name="The Broad Institute Genomics Platform"/>
            <consortium name="The Broad Institute Genome Sequencing Center for Infectious Disease"/>
            <person name="Wu L."/>
            <person name="Ma J."/>
        </authorList>
    </citation>
    <scope>NUCLEOTIDE SEQUENCE [LARGE SCALE GENOMIC DNA]</scope>
    <source>
        <strain evidence="7">JCM 17808</strain>
    </source>
</reference>
<feature type="region of interest" description="Disordered" evidence="3">
    <location>
        <begin position="287"/>
        <end position="319"/>
    </location>
</feature>
<keyword evidence="2" id="KW-0677">Repeat</keyword>
<gene>
    <name evidence="6" type="ORF">GCM10023167_18290</name>
</gene>
<proteinExistence type="predicted"/>
<dbReference type="CDD" id="cd01448">
    <property type="entry name" value="TST_Repeat_1"/>
    <property type="match status" value="1"/>
</dbReference>
<dbReference type="PROSITE" id="PS50206">
    <property type="entry name" value="RHODANESE_3"/>
    <property type="match status" value="2"/>
</dbReference>
<organism evidence="6 7">
    <name type="scientific">Brevibacterium pityocampae</name>
    <dbReference type="NCBI Taxonomy" id="506594"/>
    <lineage>
        <taxon>Bacteria</taxon>
        <taxon>Bacillati</taxon>
        <taxon>Actinomycetota</taxon>
        <taxon>Actinomycetes</taxon>
        <taxon>Micrococcales</taxon>
        <taxon>Brevibacteriaceae</taxon>
        <taxon>Brevibacterium</taxon>
    </lineage>
</organism>
<evidence type="ECO:0000259" key="4">
    <source>
        <dbReference type="PROSITE" id="PS50206"/>
    </source>
</evidence>
<dbReference type="PROSITE" id="PS51725">
    <property type="entry name" value="ABM"/>
    <property type="match status" value="1"/>
</dbReference>
<dbReference type="PANTHER" id="PTHR11364">
    <property type="entry name" value="THIOSULFATE SULFERTANSFERASE"/>
    <property type="match status" value="1"/>
</dbReference>
<evidence type="ECO:0000256" key="1">
    <source>
        <dbReference type="ARBA" id="ARBA00022679"/>
    </source>
</evidence>
<accession>A0ABP8JI15</accession>
<name>A0ABP8JI15_9MICO</name>
<dbReference type="InterPro" id="IPR001763">
    <property type="entry name" value="Rhodanese-like_dom"/>
</dbReference>
<keyword evidence="7" id="KW-1185">Reference proteome</keyword>
<comment type="caution">
    <text evidence="6">The sequence shown here is derived from an EMBL/GenBank/DDBJ whole genome shotgun (WGS) entry which is preliminary data.</text>
</comment>
<dbReference type="EMBL" id="BAABGL010000012">
    <property type="protein sequence ID" value="GAA4391170.1"/>
    <property type="molecule type" value="Genomic_DNA"/>
</dbReference>
<dbReference type="PANTHER" id="PTHR11364:SF27">
    <property type="entry name" value="SULFURTRANSFERASE"/>
    <property type="match status" value="1"/>
</dbReference>
<evidence type="ECO:0000256" key="3">
    <source>
        <dbReference type="SAM" id="MobiDB-lite"/>
    </source>
</evidence>
<feature type="domain" description="Rhodanese" evidence="4">
    <location>
        <begin position="27"/>
        <end position="149"/>
    </location>
</feature>
<dbReference type="SUPFAM" id="SSF52821">
    <property type="entry name" value="Rhodanese/Cell cycle control phosphatase"/>
    <property type="match status" value="2"/>
</dbReference>
<feature type="domain" description="ABM" evidence="5">
    <location>
        <begin position="327"/>
        <end position="418"/>
    </location>
</feature>
<protein>
    <recommendedName>
        <fullName evidence="8">Thiosulfate sulfurtransferase</fullName>
    </recommendedName>
</protein>
<dbReference type="SUPFAM" id="SSF54909">
    <property type="entry name" value="Dimeric alpha+beta barrel"/>
    <property type="match status" value="1"/>
</dbReference>
<keyword evidence="1" id="KW-0808">Transferase</keyword>
<dbReference type="Pfam" id="PF00581">
    <property type="entry name" value="Rhodanese"/>
    <property type="match status" value="2"/>
</dbReference>
<dbReference type="Gene3D" id="3.30.70.100">
    <property type="match status" value="1"/>
</dbReference>
<evidence type="ECO:0000259" key="5">
    <source>
        <dbReference type="PROSITE" id="PS51725"/>
    </source>
</evidence>
<dbReference type="InterPro" id="IPR007138">
    <property type="entry name" value="ABM_dom"/>
</dbReference>
<evidence type="ECO:0000313" key="7">
    <source>
        <dbReference type="Proteomes" id="UP001500642"/>
    </source>
</evidence>